<proteinExistence type="predicted"/>
<gene>
    <name evidence="1" type="ORF">XENORESO_012735</name>
</gene>
<keyword evidence="2" id="KW-1185">Reference proteome</keyword>
<dbReference type="Proteomes" id="UP001444071">
    <property type="component" value="Unassembled WGS sequence"/>
</dbReference>
<protein>
    <submittedName>
        <fullName evidence="1">Uncharacterized protein</fullName>
    </submittedName>
</protein>
<accession>A0ABV0WM59</accession>
<evidence type="ECO:0000313" key="1">
    <source>
        <dbReference type="EMBL" id="MEQ2269948.1"/>
    </source>
</evidence>
<sequence length="108" mass="11543">MTTCPSPQLVSDILSLLPEFWCGSEHGHRCIQCGAPMKALIAAPSNVATRPASGPRTACTQTQEASYRASVPPVHVPLVRQVVCVYVCGLLCTVTKSIVFFLFKHSAG</sequence>
<reference evidence="1 2" key="1">
    <citation type="submission" date="2021-06" db="EMBL/GenBank/DDBJ databases">
        <authorList>
            <person name="Palmer J.M."/>
        </authorList>
    </citation>
    <scope>NUCLEOTIDE SEQUENCE [LARGE SCALE GENOMIC DNA]</scope>
    <source>
        <strain evidence="1 2">XR_2019</strain>
        <tissue evidence="1">Muscle</tissue>
    </source>
</reference>
<name>A0ABV0WM59_9TELE</name>
<comment type="caution">
    <text evidence="1">The sequence shown here is derived from an EMBL/GenBank/DDBJ whole genome shotgun (WGS) entry which is preliminary data.</text>
</comment>
<organism evidence="1 2">
    <name type="scientific">Xenotaenia resolanae</name>
    <dbReference type="NCBI Taxonomy" id="208358"/>
    <lineage>
        <taxon>Eukaryota</taxon>
        <taxon>Metazoa</taxon>
        <taxon>Chordata</taxon>
        <taxon>Craniata</taxon>
        <taxon>Vertebrata</taxon>
        <taxon>Euteleostomi</taxon>
        <taxon>Actinopterygii</taxon>
        <taxon>Neopterygii</taxon>
        <taxon>Teleostei</taxon>
        <taxon>Neoteleostei</taxon>
        <taxon>Acanthomorphata</taxon>
        <taxon>Ovalentaria</taxon>
        <taxon>Atherinomorphae</taxon>
        <taxon>Cyprinodontiformes</taxon>
        <taxon>Goodeidae</taxon>
        <taxon>Xenotaenia</taxon>
    </lineage>
</organism>
<evidence type="ECO:0000313" key="2">
    <source>
        <dbReference type="Proteomes" id="UP001444071"/>
    </source>
</evidence>
<dbReference type="EMBL" id="JAHRIM010053997">
    <property type="protein sequence ID" value="MEQ2269948.1"/>
    <property type="molecule type" value="Genomic_DNA"/>
</dbReference>